<comment type="caution">
    <text evidence="2">The sequence shown here is derived from an EMBL/GenBank/DDBJ whole genome shotgun (WGS) entry which is preliminary data.</text>
</comment>
<organism evidence="2 3">
    <name type="scientific">Aduncisulcus paluster</name>
    <dbReference type="NCBI Taxonomy" id="2918883"/>
    <lineage>
        <taxon>Eukaryota</taxon>
        <taxon>Metamonada</taxon>
        <taxon>Carpediemonas-like organisms</taxon>
        <taxon>Aduncisulcus</taxon>
    </lineage>
</organism>
<reference evidence="2" key="1">
    <citation type="submission" date="2022-03" db="EMBL/GenBank/DDBJ databases">
        <title>Draft genome sequence of Aduncisulcus paluster, a free-living microaerophilic Fornicata.</title>
        <authorList>
            <person name="Yuyama I."/>
            <person name="Kume K."/>
            <person name="Tamura T."/>
            <person name="Inagaki Y."/>
            <person name="Hashimoto T."/>
        </authorList>
    </citation>
    <scope>NUCLEOTIDE SEQUENCE</scope>
    <source>
        <strain evidence="2">NY0171</strain>
    </source>
</reference>
<evidence type="ECO:0000313" key="3">
    <source>
        <dbReference type="Proteomes" id="UP001057375"/>
    </source>
</evidence>
<name>A0ABQ5K5J8_9EUKA</name>
<gene>
    <name evidence="2" type="ORF">ADUPG1_000237</name>
</gene>
<keyword evidence="3" id="KW-1185">Reference proteome</keyword>
<protein>
    <submittedName>
        <fullName evidence="2">Uncharacterized protein</fullName>
    </submittedName>
</protein>
<feature type="region of interest" description="Disordered" evidence="1">
    <location>
        <begin position="179"/>
        <end position="220"/>
    </location>
</feature>
<evidence type="ECO:0000256" key="1">
    <source>
        <dbReference type="SAM" id="MobiDB-lite"/>
    </source>
</evidence>
<feature type="compositionally biased region" description="Low complexity" evidence="1">
    <location>
        <begin position="41"/>
        <end position="59"/>
    </location>
</feature>
<feature type="compositionally biased region" description="Low complexity" evidence="1">
    <location>
        <begin position="276"/>
        <end position="321"/>
    </location>
</feature>
<evidence type="ECO:0000313" key="2">
    <source>
        <dbReference type="EMBL" id="GKT27858.1"/>
    </source>
</evidence>
<feature type="region of interest" description="Disordered" evidence="1">
    <location>
        <begin position="41"/>
        <end position="61"/>
    </location>
</feature>
<feature type="region of interest" description="Disordered" evidence="1">
    <location>
        <begin position="276"/>
        <end position="324"/>
    </location>
</feature>
<accession>A0ABQ5K5J8</accession>
<dbReference type="EMBL" id="BQXS01000079">
    <property type="protein sequence ID" value="GKT27858.1"/>
    <property type="molecule type" value="Genomic_DNA"/>
</dbReference>
<proteinExistence type="predicted"/>
<sequence length="671" mass="74684">MGDIFNHLFPNTEECDHIGNLLDSSCPDSFLDFQPIASSKESQSQTLSSSPNSLSHNLQTQEYSPRGIPPLIGYESTSVPVFLHDATPFILPCLSDCRTYEHVTEPIHVDSFGASSTCVEMPTTVPGCPNGDFSMSTPALVYPSGEFSGVYPNQSVSFPPDSCFSFAGQSLSGDLGYSLAQGDASAGPERFPSDTSRDTGLQSSNGREYVPAGSQGSDMGDCRLERPLFGAFRDVPYQFVNWVPSSLSPRESVALPPAQCSSPSLCSSSSSCTAQTETPSASKSSSATPSRSSSTESYQSSSTVSSSSSSSSSSSHCSTSSLGKRRSCPKELEISVGGKMFSVDTSKHWFRRYAQLSSVYKTIKDKCKPGVVTLSKAKELKYSCKCPLALPKRGDTDMEYLLKLFHRFEKWSYNSTTRAILLRRGYCTIKDKCKPGVVTLSKAKELKYSCKCPLALPKRGDTDMEYLLKLFHRFEKWSYNSTTRAILLRRGYCVNCLIRAKKDADNKSRGMNPSTGRKPEILRMALEGHDMETIYRTIFIDRASSPDEEDMLVYGWKELVEDDMKARDSEPSDREIAPHSFYFNEDLSVRDDGMYLRFMHYLTITKAEFLESIPLVKEAKSKLKSKRGTKKILYRMFIEDPDVEQRRSVYLKVKKTYDDNAKTSKSSKKKK</sequence>
<dbReference type="Proteomes" id="UP001057375">
    <property type="component" value="Unassembled WGS sequence"/>
</dbReference>